<keyword evidence="6" id="KW-0406">Ion transport</keyword>
<dbReference type="GO" id="GO:0016471">
    <property type="term" value="C:vacuolar proton-transporting V-type ATPase complex"/>
    <property type="evidence" value="ECO:0007669"/>
    <property type="project" value="TreeGrafter"/>
</dbReference>
<dbReference type="GO" id="GO:0051117">
    <property type="term" value="F:ATPase binding"/>
    <property type="evidence" value="ECO:0007669"/>
    <property type="project" value="TreeGrafter"/>
</dbReference>
<feature type="transmembrane region" description="Helical" evidence="10">
    <location>
        <begin position="363"/>
        <end position="389"/>
    </location>
</feature>
<feature type="transmembrane region" description="Helical" evidence="10">
    <location>
        <begin position="472"/>
        <end position="490"/>
    </location>
</feature>
<dbReference type="GO" id="GO:0046961">
    <property type="term" value="F:proton-transporting ATPase activity, rotational mechanism"/>
    <property type="evidence" value="ECO:0007669"/>
    <property type="project" value="InterPro"/>
</dbReference>
<dbReference type="InterPro" id="IPR002490">
    <property type="entry name" value="V-ATPase_116kDa_su"/>
</dbReference>
<keyword evidence="12" id="KW-1185">Reference proteome</keyword>
<evidence type="ECO:0000256" key="7">
    <source>
        <dbReference type="ARBA" id="ARBA00023136"/>
    </source>
</evidence>
<evidence type="ECO:0000313" key="12">
    <source>
        <dbReference type="Proteomes" id="UP000181976"/>
    </source>
</evidence>
<evidence type="ECO:0000256" key="8">
    <source>
        <dbReference type="SAM" id="Coils"/>
    </source>
</evidence>
<reference evidence="11 12" key="1">
    <citation type="submission" date="2016-10" db="EMBL/GenBank/DDBJ databases">
        <authorList>
            <person name="de Groot N.N."/>
        </authorList>
    </citation>
    <scope>NUCLEOTIDE SEQUENCE [LARGE SCALE GENOMIC DNA]</scope>
    <source>
        <strain evidence="11 12">DSM 19012</strain>
    </source>
</reference>
<feature type="transmembrane region" description="Helical" evidence="10">
    <location>
        <begin position="522"/>
        <end position="540"/>
    </location>
</feature>
<keyword evidence="8" id="KW-0175">Coiled coil</keyword>
<dbReference type="AlphaFoldDB" id="A0A1I1XAL8"/>
<evidence type="ECO:0000256" key="2">
    <source>
        <dbReference type="ARBA" id="ARBA00009904"/>
    </source>
</evidence>
<keyword evidence="3" id="KW-0813">Transport</keyword>
<evidence type="ECO:0000256" key="5">
    <source>
        <dbReference type="ARBA" id="ARBA00022989"/>
    </source>
</evidence>
<keyword evidence="4 10" id="KW-0812">Transmembrane</keyword>
<dbReference type="OrthoDB" id="9803814at2"/>
<comment type="subcellular location">
    <subcellularLocation>
        <location evidence="1">Membrane</location>
        <topology evidence="1">Multi-pass membrane protein</topology>
    </subcellularLocation>
</comment>
<evidence type="ECO:0000313" key="11">
    <source>
        <dbReference type="EMBL" id="SFE02773.1"/>
    </source>
</evidence>
<feature type="transmembrane region" description="Helical" evidence="10">
    <location>
        <begin position="327"/>
        <end position="351"/>
    </location>
</feature>
<evidence type="ECO:0000256" key="4">
    <source>
        <dbReference type="ARBA" id="ARBA00022692"/>
    </source>
</evidence>
<evidence type="ECO:0000256" key="9">
    <source>
        <dbReference type="SAM" id="MobiDB-lite"/>
    </source>
</evidence>
<name>A0A1I1XAL8_9BACT</name>
<organism evidence="11 12">
    <name type="scientific">Thermophagus xiamenensis</name>
    <dbReference type="NCBI Taxonomy" id="385682"/>
    <lineage>
        <taxon>Bacteria</taxon>
        <taxon>Pseudomonadati</taxon>
        <taxon>Bacteroidota</taxon>
        <taxon>Bacteroidia</taxon>
        <taxon>Marinilabiliales</taxon>
        <taxon>Marinilabiliaceae</taxon>
        <taxon>Thermophagus</taxon>
    </lineage>
</organism>
<keyword evidence="5 10" id="KW-1133">Transmembrane helix</keyword>
<accession>A0A1I1XAL8</accession>
<dbReference type="GO" id="GO:0007035">
    <property type="term" value="P:vacuolar acidification"/>
    <property type="evidence" value="ECO:0007669"/>
    <property type="project" value="TreeGrafter"/>
</dbReference>
<feature type="coiled-coil region" evidence="8">
    <location>
        <begin position="193"/>
        <end position="252"/>
    </location>
</feature>
<dbReference type="InParanoid" id="A0A1I1XAL8"/>
<dbReference type="STRING" id="385682.SAMN05444380_105148"/>
<keyword evidence="7 10" id="KW-0472">Membrane</keyword>
<dbReference type="RefSeq" id="WP_010526624.1">
    <property type="nucleotide sequence ID" value="NZ_AFSL01000014.1"/>
</dbReference>
<dbReference type="Pfam" id="PF01496">
    <property type="entry name" value="V_ATPase_I"/>
    <property type="match status" value="2"/>
</dbReference>
<feature type="transmembrane region" description="Helical" evidence="10">
    <location>
        <begin position="552"/>
        <end position="572"/>
    </location>
</feature>
<evidence type="ECO:0000256" key="10">
    <source>
        <dbReference type="SAM" id="Phobius"/>
    </source>
</evidence>
<gene>
    <name evidence="11" type="ORF">SAMN05444380_105148</name>
</gene>
<evidence type="ECO:0000256" key="3">
    <source>
        <dbReference type="ARBA" id="ARBA00022448"/>
    </source>
</evidence>
<feature type="transmembrane region" description="Helical" evidence="10">
    <location>
        <begin position="409"/>
        <end position="428"/>
    </location>
</feature>
<feature type="transmembrane region" description="Helical" evidence="10">
    <location>
        <begin position="440"/>
        <end position="460"/>
    </location>
</feature>
<dbReference type="Proteomes" id="UP000181976">
    <property type="component" value="Unassembled WGS sequence"/>
</dbReference>
<feature type="region of interest" description="Disordered" evidence="9">
    <location>
        <begin position="61"/>
        <end position="80"/>
    </location>
</feature>
<dbReference type="PANTHER" id="PTHR11629">
    <property type="entry name" value="VACUOLAR PROTON ATPASES"/>
    <property type="match status" value="1"/>
</dbReference>
<dbReference type="eggNOG" id="COG1269">
    <property type="taxonomic scope" value="Bacteria"/>
</dbReference>
<feature type="transmembrane region" description="Helical" evidence="10">
    <location>
        <begin position="497"/>
        <end position="516"/>
    </location>
</feature>
<proteinExistence type="inferred from homology"/>
<evidence type="ECO:0000256" key="1">
    <source>
        <dbReference type="ARBA" id="ARBA00004141"/>
    </source>
</evidence>
<dbReference type="EMBL" id="FONA01000005">
    <property type="protein sequence ID" value="SFE02773.1"/>
    <property type="molecule type" value="Genomic_DNA"/>
</dbReference>
<protein>
    <submittedName>
        <fullName evidence="11">V/A-type H+-transporting ATPase subunit I</fullName>
    </submittedName>
</protein>
<evidence type="ECO:0000256" key="6">
    <source>
        <dbReference type="ARBA" id="ARBA00023065"/>
    </source>
</evidence>
<comment type="similarity">
    <text evidence="2">Belongs to the V-ATPase 116 kDa subunit family.</text>
</comment>
<dbReference type="PANTHER" id="PTHR11629:SF63">
    <property type="entry name" value="V-TYPE PROTON ATPASE SUBUNIT A"/>
    <property type="match status" value="1"/>
</dbReference>
<dbReference type="GO" id="GO:0033179">
    <property type="term" value="C:proton-transporting V-type ATPase, V0 domain"/>
    <property type="evidence" value="ECO:0007669"/>
    <property type="project" value="InterPro"/>
</dbReference>
<sequence length="609" mass="69710">MIVPMFKYSYLVFHAEYTGFLEHLKELGVVHIVEHQEEPSLEMQELYRHISDLSKTIKGLKNRKKGVPQPTERLSAKSGEELSQRIDQIHEKLELLHQKQSALLKEEKLSEPWGEFSLDNLSRLEEATNLSFRFLVCPIRKFEQSWIEKYPIYNISDAAGYRYFVLIDDGTLYAQFLEEAAQIDEVGRPTTELADIRKKIQEVQNQIRELNKELDLIAFYGYELLNDYKLSLEDQLNNLNVKHQTIEEAEGKVRLVEGWVPADKAVYLEKWLDQQNIYYIKEEASREEKPPILLKNNSYARLFEPVGKLFSLPAYGELDLTPFFAPFFMMFFGFCLGDAGYGLLFIIIATLLKRKAEKSQKTLLSLVQWLGIATVLFGAITGTLFGIQLSNLSIPWLSRIREMFLNNDQMFTLSLILGGIQILFGMILKGINQIKQNGFAYSLATWGWFLLITSFGIFYMMDKQNPEASIMWNLPHQIITGIALLGIFVFNNPKRNVFINIGLGIWDAYNMITGVIGDLLSYIRLFALGLSSAILGLVFNQLAFELKPDIPVLGVIITLLILLIGHGINIFMSGLGSFVHPLRLTFVEFYKNAGFIGGGKEYKPFQKIR</sequence>